<accession>K5CHT5</accession>
<dbReference type="AlphaFoldDB" id="K5CHT5"/>
<dbReference type="EMBL" id="AMCW01000022">
    <property type="protein sequence ID" value="EKK03600.1"/>
    <property type="molecule type" value="Genomic_DNA"/>
</dbReference>
<reference evidence="1 2" key="1">
    <citation type="journal article" date="2013" name="Mar. Genomics">
        <title>Expression of sulfatases in Rhodopirellula baltica and the diversity of sulfatases in the genus Rhodopirellula.</title>
        <authorList>
            <person name="Wegner C.E."/>
            <person name="Richter-Heitmann T."/>
            <person name="Klindworth A."/>
            <person name="Klockow C."/>
            <person name="Richter M."/>
            <person name="Achstetter T."/>
            <person name="Glockner F.O."/>
            <person name="Harder J."/>
        </authorList>
    </citation>
    <scope>NUCLEOTIDE SEQUENCE [LARGE SCALE GENOMIC DNA]</scope>
    <source>
        <strain evidence="1 2">SH28</strain>
    </source>
</reference>
<dbReference type="Proteomes" id="UP000007993">
    <property type="component" value="Unassembled WGS sequence"/>
</dbReference>
<evidence type="ECO:0000313" key="2">
    <source>
        <dbReference type="Proteomes" id="UP000007993"/>
    </source>
</evidence>
<evidence type="ECO:0000313" key="1">
    <source>
        <dbReference type="EMBL" id="EKK03600.1"/>
    </source>
</evidence>
<protein>
    <submittedName>
        <fullName evidence="1">Uncharacterized protein</fullName>
    </submittedName>
</protein>
<proteinExistence type="predicted"/>
<comment type="caution">
    <text evidence="1">The sequence shown here is derived from an EMBL/GenBank/DDBJ whole genome shotgun (WGS) entry which is preliminary data.</text>
</comment>
<organism evidence="1 2">
    <name type="scientific">Rhodopirellula baltica SH28</name>
    <dbReference type="NCBI Taxonomy" id="993517"/>
    <lineage>
        <taxon>Bacteria</taxon>
        <taxon>Pseudomonadati</taxon>
        <taxon>Planctomycetota</taxon>
        <taxon>Planctomycetia</taxon>
        <taxon>Pirellulales</taxon>
        <taxon>Pirellulaceae</taxon>
        <taxon>Rhodopirellula</taxon>
    </lineage>
</organism>
<name>K5CHT5_RHOBT</name>
<sequence>MPHFLFVACCEAGQQQPIGIRTVVANATAPTYNRGERWTAKWFLFEY</sequence>
<gene>
    <name evidence="1" type="ORF">RBSH_01049</name>
</gene>
<dbReference type="PATRIC" id="fig|993517.3.peg.1146"/>